<dbReference type="AlphaFoldDB" id="A0A1Y2I5R7"/>
<dbReference type="Proteomes" id="UP000193067">
    <property type="component" value="Unassembled WGS sequence"/>
</dbReference>
<name>A0A1Y2I5R7_TRAC3</name>
<organism evidence="3 4">
    <name type="scientific">Trametes coccinea (strain BRFM310)</name>
    <name type="common">Pycnoporus coccineus</name>
    <dbReference type="NCBI Taxonomy" id="1353009"/>
    <lineage>
        <taxon>Eukaryota</taxon>
        <taxon>Fungi</taxon>
        <taxon>Dikarya</taxon>
        <taxon>Basidiomycota</taxon>
        <taxon>Agaricomycotina</taxon>
        <taxon>Agaricomycetes</taxon>
        <taxon>Polyporales</taxon>
        <taxon>Polyporaceae</taxon>
        <taxon>Trametes</taxon>
    </lineage>
</organism>
<evidence type="ECO:0000256" key="2">
    <source>
        <dbReference type="SAM" id="Phobius"/>
    </source>
</evidence>
<reference evidence="3 4" key="1">
    <citation type="journal article" date="2015" name="Biotechnol. Biofuels">
        <title>Enhanced degradation of softwood versus hardwood by the white-rot fungus Pycnoporus coccineus.</title>
        <authorList>
            <person name="Couturier M."/>
            <person name="Navarro D."/>
            <person name="Chevret D."/>
            <person name="Henrissat B."/>
            <person name="Piumi F."/>
            <person name="Ruiz-Duenas F.J."/>
            <person name="Martinez A.T."/>
            <person name="Grigoriev I.V."/>
            <person name="Riley R."/>
            <person name="Lipzen A."/>
            <person name="Berrin J.G."/>
            <person name="Master E.R."/>
            <person name="Rosso M.N."/>
        </authorList>
    </citation>
    <scope>NUCLEOTIDE SEQUENCE [LARGE SCALE GENOMIC DNA]</scope>
    <source>
        <strain evidence="3 4">BRFM310</strain>
    </source>
</reference>
<feature type="region of interest" description="Disordered" evidence="1">
    <location>
        <begin position="163"/>
        <end position="186"/>
    </location>
</feature>
<feature type="compositionally biased region" description="Gly residues" evidence="1">
    <location>
        <begin position="170"/>
        <end position="186"/>
    </location>
</feature>
<proteinExistence type="predicted"/>
<accession>A0A1Y2I5R7</accession>
<gene>
    <name evidence="3" type="ORF">PYCCODRAFT_1306793</name>
</gene>
<evidence type="ECO:0000313" key="4">
    <source>
        <dbReference type="Proteomes" id="UP000193067"/>
    </source>
</evidence>
<dbReference type="EMBL" id="KZ084180">
    <property type="protein sequence ID" value="OSC96468.1"/>
    <property type="molecule type" value="Genomic_DNA"/>
</dbReference>
<keyword evidence="2" id="KW-0812">Transmembrane</keyword>
<evidence type="ECO:0000313" key="3">
    <source>
        <dbReference type="EMBL" id="OSC96468.1"/>
    </source>
</evidence>
<keyword evidence="2" id="KW-0472">Membrane</keyword>
<protein>
    <submittedName>
        <fullName evidence="3">Uncharacterized protein</fullName>
    </submittedName>
</protein>
<keyword evidence="4" id="KW-1185">Reference proteome</keyword>
<sequence length="186" mass="20447">MNSIQASYITITLANIAPIVLVLLLRLLSLGIVQARLFMPGHRVVPASVRAPLEWALDVLHLEVHVAEVLEERLQRPIPRLPPRRCLPTALPLADERALHPMHHARVVQVNQRVAPCLGARHRIVTTIPGTHHKALRCWRRATPPLDWRAGFDLHSGSLPFPRRLRGQGALDGGRSNGGSGGKDGG</sequence>
<evidence type="ECO:0000256" key="1">
    <source>
        <dbReference type="SAM" id="MobiDB-lite"/>
    </source>
</evidence>
<feature type="transmembrane region" description="Helical" evidence="2">
    <location>
        <begin position="6"/>
        <end position="28"/>
    </location>
</feature>
<keyword evidence="2" id="KW-1133">Transmembrane helix</keyword>